<feature type="region of interest" description="Disordered" evidence="1">
    <location>
        <begin position="124"/>
        <end position="150"/>
    </location>
</feature>
<feature type="domain" description="XdhC Rossmann" evidence="3">
    <location>
        <begin position="238"/>
        <end position="383"/>
    </location>
</feature>
<protein>
    <submittedName>
        <fullName evidence="4">XdhC family protein</fullName>
    </submittedName>
</protein>
<dbReference type="InterPro" id="IPR036291">
    <property type="entry name" value="NAD(P)-bd_dom_sf"/>
</dbReference>
<dbReference type="InterPro" id="IPR003777">
    <property type="entry name" value="XdhC_CoxI"/>
</dbReference>
<dbReference type="SUPFAM" id="SSF51735">
    <property type="entry name" value="NAD(P)-binding Rossmann-fold domains"/>
    <property type="match status" value="1"/>
</dbReference>
<reference evidence="5" key="1">
    <citation type="journal article" date="2019" name="Int. J. Syst. Evol. Microbiol.">
        <title>The Global Catalogue of Microorganisms (GCM) 10K type strain sequencing project: providing services to taxonomists for standard genome sequencing and annotation.</title>
        <authorList>
            <consortium name="The Broad Institute Genomics Platform"/>
            <consortium name="The Broad Institute Genome Sequencing Center for Infectious Disease"/>
            <person name="Wu L."/>
            <person name="Ma J."/>
        </authorList>
    </citation>
    <scope>NUCLEOTIDE SEQUENCE [LARGE SCALE GENOMIC DNA]</scope>
    <source>
        <strain evidence="5">JCM 11882</strain>
    </source>
</reference>
<dbReference type="InterPro" id="IPR027051">
    <property type="entry name" value="XdhC_Rossmann_dom"/>
</dbReference>
<name>A0ABV9PTR2_9ACTN</name>
<dbReference type="EMBL" id="JBHSHP010000061">
    <property type="protein sequence ID" value="MFC4756527.1"/>
    <property type="molecule type" value="Genomic_DNA"/>
</dbReference>
<feature type="region of interest" description="Disordered" evidence="1">
    <location>
        <begin position="1"/>
        <end position="28"/>
    </location>
</feature>
<proteinExistence type="predicted"/>
<dbReference type="RefSeq" id="WP_344996979.1">
    <property type="nucleotide sequence ID" value="NZ_BAABCD010000057.1"/>
</dbReference>
<keyword evidence="5" id="KW-1185">Reference proteome</keyword>
<feature type="domain" description="XdhC- CoxI" evidence="2">
    <location>
        <begin position="33"/>
        <end position="94"/>
    </location>
</feature>
<evidence type="ECO:0000259" key="2">
    <source>
        <dbReference type="Pfam" id="PF02625"/>
    </source>
</evidence>
<dbReference type="Proteomes" id="UP001595836">
    <property type="component" value="Unassembled WGS sequence"/>
</dbReference>
<gene>
    <name evidence="4" type="ORF">ACFO7U_17310</name>
</gene>
<evidence type="ECO:0000256" key="1">
    <source>
        <dbReference type="SAM" id="MobiDB-lite"/>
    </source>
</evidence>
<dbReference type="Pfam" id="PF13478">
    <property type="entry name" value="XdhC_C"/>
    <property type="match status" value="1"/>
</dbReference>
<comment type="caution">
    <text evidence="4">The sequence shown here is derived from an EMBL/GenBank/DDBJ whole genome shotgun (WGS) entry which is preliminary data.</text>
</comment>
<dbReference type="PANTHER" id="PTHR30388">
    <property type="entry name" value="ALDEHYDE OXIDOREDUCTASE MOLYBDENUM COFACTOR ASSEMBLY PROTEIN"/>
    <property type="match status" value="1"/>
</dbReference>
<evidence type="ECO:0000313" key="4">
    <source>
        <dbReference type="EMBL" id="MFC4756527.1"/>
    </source>
</evidence>
<sequence length="408" mass="41567">MLDVLTTADDGPGAQPGRPSESVAPAGTAGSATTAIATIIAADGSAPLPVGTSMLVESGGRMRGSLTGGCVEGAVLVACQEALETGHSAVHRFGYSDDDAFAVGLMCGGTIDVLVQPLDPRFAASAPPAPTPTPGQALAPAESPTAAAPAPPAAMVARVPGMQPARLPGVAAIDTGQDDAVAAALTPLVPRTVLANATRQVAALVRRGHTGLVRVAASSESAEPVELFVESHRPPAHLVICGANAFGQALVEAARPLGHRLTLCDPRPAFADPASFPGAEVVRAWPHRYLADAAESGDVDSRTIICVLTHDPKIDIPTLSLALELDVAYVGAMGSRRSDRDRRAALRDTGVDDEALARLHSPIGLGLGAVTPAEVAVSILAEVIAVRERRPRVTSLSDDDAPLHSPDS</sequence>
<feature type="compositionally biased region" description="Low complexity" evidence="1">
    <location>
        <begin position="134"/>
        <end position="150"/>
    </location>
</feature>
<evidence type="ECO:0000259" key="3">
    <source>
        <dbReference type="Pfam" id="PF13478"/>
    </source>
</evidence>
<dbReference type="InterPro" id="IPR052698">
    <property type="entry name" value="MoCofactor_Util/Proc"/>
</dbReference>
<organism evidence="4 5">
    <name type="scientific">Dietzia aurantiaca</name>
    <dbReference type="NCBI Taxonomy" id="983873"/>
    <lineage>
        <taxon>Bacteria</taxon>
        <taxon>Bacillati</taxon>
        <taxon>Actinomycetota</taxon>
        <taxon>Actinomycetes</taxon>
        <taxon>Mycobacteriales</taxon>
        <taxon>Dietziaceae</taxon>
        <taxon>Dietzia</taxon>
    </lineage>
</organism>
<dbReference type="Pfam" id="PF02625">
    <property type="entry name" value="XdhC_CoxI"/>
    <property type="match status" value="1"/>
</dbReference>
<dbReference type="PANTHER" id="PTHR30388:SF4">
    <property type="entry name" value="MOLYBDENUM COFACTOR INSERTION CHAPERONE PAOD"/>
    <property type="match status" value="1"/>
</dbReference>
<accession>A0ABV9PTR2</accession>
<dbReference type="Gene3D" id="3.40.50.720">
    <property type="entry name" value="NAD(P)-binding Rossmann-like Domain"/>
    <property type="match status" value="1"/>
</dbReference>
<evidence type="ECO:0000313" key="5">
    <source>
        <dbReference type="Proteomes" id="UP001595836"/>
    </source>
</evidence>